<dbReference type="Pfam" id="PF02371">
    <property type="entry name" value="Transposase_20"/>
    <property type="match status" value="1"/>
</dbReference>
<name>A0A7C9LNS2_9DEIO</name>
<protein>
    <submittedName>
        <fullName evidence="3">Transposase</fullName>
    </submittedName>
</protein>
<evidence type="ECO:0000256" key="1">
    <source>
        <dbReference type="SAM" id="MobiDB-lite"/>
    </source>
</evidence>
<accession>A0A7C9LNS2</accession>
<keyword evidence="4" id="KW-1185">Reference proteome</keyword>
<evidence type="ECO:0000313" key="4">
    <source>
        <dbReference type="Proteomes" id="UP000483286"/>
    </source>
</evidence>
<feature type="region of interest" description="Disordered" evidence="1">
    <location>
        <begin position="38"/>
        <end position="57"/>
    </location>
</feature>
<dbReference type="GO" id="GO:0003677">
    <property type="term" value="F:DNA binding"/>
    <property type="evidence" value="ECO:0007669"/>
    <property type="project" value="InterPro"/>
</dbReference>
<dbReference type="RefSeq" id="WP_157461477.1">
    <property type="nucleotide sequence ID" value="NZ_WQLB01000048.1"/>
</dbReference>
<proteinExistence type="predicted"/>
<dbReference type="GO" id="GO:0004803">
    <property type="term" value="F:transposase activity"/>
    <property type="evidence" value="ECO:0007669"/>
    <property type="project" value="InterPro"/>
</dbReference>
<dbReference type="Proteomes" id="UP000483286">
    <property type="component" value="Unassembled WGS sequence"/>
</dbReference>
<feature type="domain" description="Transposase IS116/IS110/IS902 C-terminal" evidence="2">
    <location>
        <begin position="9"/>
        <end position="88"/>
    </location>
</feature>
<dbReference type="GO" id="GO:0006313">
    <property type="term" value="P:DNA transposition"/>
    <property type="evidence" value="ECO:0007669"/>
    <property type="project" value="InterPro"/>
</dbReference>
<evidence type="ECO:0000259" key="2">
    <source>
        <dbReference type="Pfam" id="PF02371"/>
    </source>
</evidence>
<gene>
    <name evidence="3" type="ORF">GO986_21005</name>
</gene>
<evidence type="ECO:0000313" key="3">
    <source>
        <dbReference type="EMBL" id="MVN89218.1"/>
    </source>
</evidence>
<reference evidence="3 4" key="1">
    <citation type="submission" date="2019-12" db="EMBL/GenBank/DDBJ databases">
        <title>Deinococcus sp. HMF7620 Genome sequencing and assembly.</title>
        <authorList>
            <person name="Kang H."/>
            <person name="Kim H."/>
            <person name="Joh K."/>
        </authorList>
    </citation>
    <scope>NUCLEOTIDE SEQUENCE [LARGE SCALE GENOMIC DNA]</scope>
    <source>
        <strain evidence="3 4">HMF7620</strain>
    </source>
</reference>
<dbReference type="InterPro" id="IPR047650">
    <property type="entry name" value="Transpos_IS110"/>
</dbReference>
<organism evidence="3 4">
    <name type="scientific">Deinococcus arboris</name>
    <dbReference type="NCBI Taxonomy" id="2682977"/>
    <lineage>
        <taxon>Bacteria</taxon>
        <taxon>Thermotogati</taxon>
        <taxon>Deinococcota</taxon>
        <taxon>Deinococci</taxon>
        <taxon>Deinococcales</taxon>
        <taxon>Deinococcaceae</taxon>
        <taxon>Deinococcus</taxon>
    </lineage>
</organism>
<dbReference type="PANTHER" id="PTHR33055">
    <property type="entry name" value="TRANSPOSASE FOR INSERTION SEQUENCE ELEMENT IS1111A"/>
    <property type="match status" value="1"/>
</dbReference>
<comment type="caution">
    <text evidence="3">The sequence shown here is derived from an EMBL/GenBank/DDBJ whole genome shotgun (WGS) entry which is preliminary data.</text>
</comment>
<dbReference type="InterPro" id="IPR003346">
    <property type="entry name" value="Transposase_20"/>
</dbReference>
<dbReference type="PANTHER" id="PTHR33055:SF3">
    <property type="entry name" value="PUTATIVE TRANSPOSASE FOR IS117-RELATED"/>
    <property type="match status" value="1"/>
</dbReference>
<sequence>MTSGVVARTGFGFLVSLSILVETAALSTMDTSRQLAAYAGVSPSPHQSGSLNRRGRISKIGNPRLRRVVYLAAVAATRTKTKEKAFYQRLREQGKPGKVAVTALARK</sequence>
<dbReference type="AlphaFoldDB" id="A0A7C9LNS2"/>
<dbReference type="EMBL" id="WQLB01000048">
    <property type="protein sequence ID" value="MVN89218.1"/>
    <property type="molecule type" value="Genomic_DNA"/>
</dbReference>